<evidence type="ECO:0000256" key="9">
    <source>
        <dbReference type="ARBA" id="ARBA00022729"/>
    </source>
</evidence>
<dbReference type="GO" id="GO:0003990">
    <property type="term" value="F:acetylcholinesterase activity"/>
    <property type="evidence" value="ECO:0007669"/>
    <property type="project" value="UniProtKB-EC"/>
</dbReference>
<dbReference type="CDD" id="cd00312">
    <property type="entry name" value="Esterase_lipase"/>
    <property type="match status" value="1"/>
</dbReference>
<evidence type="ECO:0000256" key="17">
    <source>
        <dbReference type="PIRSR" id="PIRSR600997-1"/>
    </source>
</evidence>
<gene>
    <name evidence="22" type="ORF">U0070_012609</name>
</gene>
<evidence type="ECO:0000256" key="10">
    <source>
        <dbReference type="ARBA" id="ARBA00022801"/>
    </source>
</evidence>
<dbReference type="EC" id="3.1.1.7" evidence="4"/>
<dbReference type="Gene3D" id="3.40.50.1820">
    <property type="entry name" value="alpha/beta hydrolase"/>
    <property type="match status" value="1"/>
</dbReference>
<dbReference type="PANTHER" id="PTHR43918">
    <property type="entry name" value="ACETYLCHOLINESTERASE"/>
    <property type="match status" value="1"/>
</dbReference>
<feature type="active site" description="Charge relay system" evidence="17">
    <location>
        <position position="555"/>
    </location>
</feature>
<evidence type="ECO:0000256" key="11">
    <source>
        <dbReference type="ARBA" id="ARBA00022867"/>
    </source>
</evidence>
<dbReference type="FunFam" id="3.40.50.1820:FF:000029">
    <property type="entry name" value="Acetylcholinesterase"/>
    <property type="match status" value="1"/>
</dbReference>
<evidence type="ECO:0000256" key="7">
    <source>
        <dbReference type="ARBA" id="ARBA00022487"/>
    </source>
</evidence>
<keyword evidence="6" id="KW-1003">Cell membrane</keyword>
<evidence type="ECO:0000259" key="20">
    <source>
        <dbReference type="Pfam" id="PF07910"/>
    </source>
</evidence>
<feature type="region of interest" description="Disordered" evidence="18">
    <location>
        <begin position="655"/>
        <end position="674"/>
    </location>
</feature>
<feature type="domain" description="Carboxylesterase type B" evidence="19">
    <location>
        <begin position="117"/>
        <end position="640"/>
    </location>
</feature>
<dbReference type="Pfam" id="PF08674">
    <property type="entry name" value="AChE_tetra"/>
    <property type="match status" value="1"/>
</dbReference>
<dbReference type="Pfam" id="PF00135">
    <property type="entry name" value="COesterase"/>
    <property type="match status" value="1"/>
</dbReference>
<feature type="domain" description="UFSP1/2/DUB catalytic" evidence="20">
    <location>
        <begin position="1011"/>
        <end position="1193"/>
    </location>
</feature>
<dbReference type="InterPro" id="IPR014788">
    <property type="entry name" value="AChE_tetra"/>
</dbReference>
<feature type="compositionally biased region" description="Low complexity" evidence="18">
    <location>
        <begin position="1"/>
        <end position="11"/>
    </location>
</feature>
<keyword evidence="14" id="KW-1015">Disulfide bond</keyword>
<dbReference type="InterPro" id="IPR012462">
    <property type="entry name" value="UFSP1/2_DUB_cat"/>
</dbReference>
<evidence type="ECO:0000256" key="12">
    <source>
        <dbReference type="ARBA" id="ARBA00023018"/>
    </source>
</evidence>
<feature type="active site" description="Acyl-ester intermediate" evidence="17">
    <location>
        <position position="311"/>
    </location>
</feature>
<protein>
    <recommendedName>
        <fullName evidence="5">Acetylcholinesterase</fullName>
        <ecNumber evidence="4">3.1.1.7</ecNumber>
    </recommendedName>
</protein>
<keyword evidence="8" id="KW-0964">Secreted</keyword>
<dbReference type="GO" id="GO:0019695">
    <property type="term" value="P:choline metabolic process"/>
    <property type="evidence" value="ECO:0007669"/>
    <property type="project" value="TreeGrafter"/>
</dbReference>
<comment type="subcellular location">
    <subcellularLocation>
        <location evidence="1">Cell membrane</location>
        <topology evidence="1">Peripheral membrane protein</topology>
    </subcellularLocation>
    <subcellularLocation>
        <location evidence="2">Secreted</location>
    </subcellularLocation>
    <subcellularLocation>
        <location evidence="16">Synapse</location>
    </subcellularLocation>
</comment>
<dbReference type="PRINTS" id="PR00878">
    <property type="entry name" value="CHOLNESTRASE"/>
</dbReference>
<dbReference type="InterPro" id="IPR019826">
    <property type="entry name" value="Carboxylesterase_B_AS"/>
</dbReference>
<evidence type="ECO:0000259" key="21">
    <source>
        <dbReference type="Pfam" id="PF08674"/>
    </source>
</evidence>
<dbReference type="Gene3D" id="3.90.70.130">
    <property type="match status" value="1"/>
</dbReference>
<proteinExistence type="inferred from homology"/>
<name>A0AAW0JQW8_MYOGA</name>
<dbReference type="AlphaFoldDB" id="A0AAW0JQW8"/>
<dbReference type="GO" id="GO:0005615">
    <property type="term" value="C:extracellular space"/>
    <property type="evidence" value="ECO:0007669"/>
    <property type="project" value="TreeGrafter"/>
</dbReference>
<comment type="caution">
    <text evidence="22">The sequence shown here is derived from an EMBL/GenBank/DDBJ whole genome shotgun (WGS) entry which is preliminary data.</text>
</comment>
<dbReference type="PANTHER" id="PTHR43918:SF11">
    <property type="entry name" value="ACETYLCHOLINESTERASE"/>
    <property type="match status" value="1"/>
</dbReference>
<feature type="region of interest" description="Disordered" evidence="18">
    <location>
        <begin position="1"/>
        <end position="32"/>
    </location>
</feature>
<evidence type="ECO:0000256" key="15">
    <source>
        <dbReference type="ARBA" id="ARBA00023180"/>
    </source>
</evidence>
<dbReference type="InterPro" id="IPR000997">
    <property type="entry name" value="Cholinesterase"/>
</dbReference>
<sequence>EGEGGEVAARGSGEGRGRRQWAGGGAVRPGGVCAGGRRRLSLSAQPAPGNIGRLQLPARPDPARLSRLSRHSPVLAVMRPSWYPLHTPSLASPLLFLLLSLLGGGAGAEGREDLQLLVRVRGGPLRGIRLKAPGGPVAAFLGIPFAEPPVGSRRFMPPEPKRPWSGVLDATTFQNVCYQYVDTLYPGFEGTEMWNPNRELSEDCLYLNVWTPYPRPTSPAPVLIWIYGGGFYSGASSLDVYDGRFLAQVEGTVLVSMNYRVGTFGFLALPGSREAPGNVGLLDQRLALQWVQENIAAFGGNPMSVTLFGESAGAASVGMHILSPPSRSLFHRAVLQSGTPNGPWATVSAGEARRRATLLARLVGCPPGGAGGNDTELIACLRTRPAQDLVDHEWHVLPQESIFRFSFVPVVDGDFLSDTPEALINAGDFQDLQVLVGVVKDEGSYFLVYGVPGFSKDNESLISRAQFLAGVRIGVPQASDLAAEAVVLHYTDWLHPEDPAHLRDAMSAVVGDHNVVCPVAQLAGRLAAQGARVYAYVFEHRASTLTWPLWMGVPHGYEIEFIFGLPLDPSLNYTMEERIFAQRLMKYWTNFARTGDPNDPRDSKTPQWPPYTTGAQQYVSLNLRPLEVRRGLRAQTCAFWNRFLPKLLSATGRRGVGPRRLPAPAQAPPMGRLPRGPGPTYSCPFSFSFFFSSTLGFRGYDYSLFSPLASEDTYSSMWLEGKKGPLLGIQHPTPFSSRDKLDKRQSMGLITANHFCVFSLFPQPMDPPPILVLSLPSTFRPFLSTRVPATLLHLYSRSPYHPLFSSHHSLRPPTWRARRRTHAPSCCPTPLRFLLLLLLGAPAADTLDEAERQWKAEFHRWSSYMVHWKNQFDHYSKQERCSDLWGGDRVTAGNRSLRIGEHRCTLPAGSGGSKFWTHPLGRSLRLRSKAVRPRLLESSNSVSTCGISPPCFGLVRVPRLRAPTLPAASSRKDREPVIRPASADTCLSTLELLKDVHLGLALPCHGPTRLALLSGHYLYYHYGCDGLDDRGWGCGYRTLQTLCSWPEGQSSGVPGLAAIQAALEDMGDKPPGFRDSRDWIGCVEASLCLQHFGGLQGRLCHVPRGAGLLGELEQLYSHFMEGGGPVMVGGDADAQSKALLGICEGPGTEAYILILDPHYWGTPKNSSELQAAGWVGWQKVSSVFDSNSFYNLCLTRRT</sequence>
<keyword evidence="7" id="KW-0719">Serine esterase</keyword>
<dbReference type="SUPFAM" id="SSF53474">
    <property type="entry name" value="alpha/beta-Hydrolases"/>
    <property type="match status" value="1"/>
</dbReference>
<keyword evidence="15" id="KW-0325">Glycoprotein</keyword>
<accession>A0AAW0JQW8</accession>
<dbReference type="InterPro" id="IPR019819">
    <property type="entry name" value="Carboxylesterase_B_CS"/>
</dbReference>
<evidence type="ECO:0000256" key="2">
    <source>
        <dbReference type="ARBA" id="ARBA00004613"/>
    </source>
</evidence>
<keyword evidence="11" id="KW-0531">Neurotransmitter degradation</keyword>
<dbReference type="InterPro" id="IPR050654">
    <property type="entry name" value="AChE-related_enzymes"/>
</dbReference>
<keyword evidence="12" id="KW-0770">Synapse</keyword>
<feature type="domain" description="Acetylcholinesterase tetramerisation" evidence="21">
    <location>
        <begin position="848"/>
        <end position="881"/>
    </location>
</feature>
<dbReference type="InterPro" id="IPR029058">
    <property type="entry name" value="AB_hydrolase_fold"/>
</dbReference>
<feature type="non-terminal residue" evidence="22">
    <location>
        <position position="1"/>
    </location>
</feature>
<evidence type="ECO:0000256" key="8">
    <source>
        <dbReference type="ARBA" id="ARBA00022525"/>
    </source>
</evidence>
<evidence type="ECO:0000256" key="3">
    <source>
        <dbReference type="ARBA" id="ARBA00005964"/>
    </source>
</evidence>
<keyword evidence="13" id="KW-0472">Membrane</keyword>
<evidence type="ECO:0000256" key="4">
    <source>
        <dbReference type="ARBA" id="ARBA00013276"/>
    </source>
</evidence>
<dbReference type="GO" id="GO:0005886">
    <property type="term" value="C:plasma membrane"/>
    <property type="evidence" value="ECO:0007669"/>
    <property type="project" value="UniProtKB-SubCell"/>
</dbReference>
<reference evidence="22 23" key="1">
    <citation type="journal article" date="2023" name="bioRxiv">
        <title>Conserved and derived expression patterns and positive selection on dental genes reveal complex evolutionary context of ever-growing rodent molars.</title>
        <authorList>
            <person name="Calamari Z.T."/>
            <person name="Song A."/>
            <person name="Cohen E."/>
            <person name="Akter M."/>
            <person name="Roy R.D."/>
            <person name="Hallikas O."/>
            <person name="Christensen M.M."/>
            <person name="Li P."/>
            <person name="Marangoni P."/>
            <person name="Jernvall J."/>
            <person name="Klein O.D."/>
        </authorList>
    </citation>
    <scope>NUCLEOTIDE SEQUENCE [LARGE SCALE GENOMIC DNA]</scope>
    <source>
        <strain evidence="22">V071</strain>
    </source>
</reference>
<dbReference type="EMBL" id="JBBHLL010000022">
    <property type="protein sequence ID" value="KAK7829138.1"/>
    <property type="molecule type" value="Genomic_DNA"/>
</dbReference>
<dbReference type="PROSITE" id="PS00941">
    <property type="entry name" value="CARBOXYLESTERASE_B_2"/>
    <property type="match status" value="1"/>
</dbReference>
<dbReference type="InterPro" id="IPR002018">
    <property type="entry name" value="CarbesteraseB"/>
</dbReference>
<evidence type="ECO:0000256" key="6">
    <source>
        <dbReference type="ARBA" id="ARBA00022475"/>
    </source>
</evidence>
<dbReference type="Pfam" id="PF07910">
    <property type="entry name" value="Peptidase_C78"/>
    <property type="match status" value="1"/>
</dbReference>
<dbReference type="GO" id="GO:0045202">
    <property type="term" value="C:synapse"/>
    <property type="evidence" value="ECO:0007669"/>
    <property type="project" value="UniProtKB-SubCell"/>
</dbReference>
<evidence type="ECO:0000313" key="23">
    <source>
        <dbReference type="Proteomes" id="UP001488838"/>
    </source>
</evidence>
<keyword evidence="23" id="KW-1185">Reference proteome</keyword>
<dbReference type="Proteomes" id="UP001488838">
    <property type="component" value="Unassembled WGS sequence"/>
</dbReference>
<organism evidence="22 23">
    <name type="scientific">Myodes glareolus</name>
    <name type="common">Bank vole</name>
    <name type="synonym">Clethrionomys glareolus</name>
    <dbReference type="NCBI Taxonomy" id="447135"/>
    <lineage>
        <taxon>Eukaryota</taxon>
        <taxon>Metazoa</taxon>
        <taxon>Chordata</taxon>
        <taxon>Craniata</taxon>
        <taxon>Vertebrata</taxon>
        <taxon>Euteleostomi</taxon>
        <taxon>Mammalia</taxon>
        <taxon>Eutheria</taxon>
        <taxon>Euarchontoglires</taxon>
        <taxon>Glires</taxon>
        <taxon>Rodentia</taxon>
        <taxon>Myomorpha</taxon>
        <taxon>Muroidea</taxon>
        <taxon>Cricetidae</taxon>
        <taxon>Arvicolinae</taxon>
        <taxon>Myodes</taxon>
    </lineage>
</organism>
<dbReference type="GO" id="GO:0006581">
    <property type="term" value="P:acetylcholine catabolic process"/>
    <property type="evidence" value="ECO:0007669"/>
    <property type="project" value="TreeGrafter"/>
</dbReference>
<feature type="active site" description="Charge relay system" evidence="17">
    <location>
        <position position="442"/>
    </location>
</feature>
<dbReference type="PROSITE" id="PS00122">
    <property type="entry name" value="CARBOXYLESTERASE_B_1"/>
    <property type="match status" value="1"/>
</dbReference>
<evidence type="ECO:0000259" key="19">
    <source>
        <dbReference type="Pfam" id="PF00135"/>
    </source>
</evidence>
<comment type="similarity">
    <text evidence="3">Belongs to the type-B carboxylesterase/lipase family.</text>
</comment>
<evidence type="ECO:0000256" key="13">
    <source>
        <dbReference type="ARBA" id="ARBA00023136"/>
    </source>
</evidence>
<keyword evidence="10" id="KW-0378">Hydrolase</keyword>
<evidence type="ECO:0000313" key="22">
    <source>
        <dbReference type="EMBL" id="KAK7829138.1"/>
    </source>
</evidence>
<evidence type="ECO:0000256" key="14">
    <source>
        <dbReference type="ARBA" id="ARBA00023157"/>
    </source>
</evidence>
<feature type="compositionally biased region" description="Low complexity" evidence="18">
    <location>
        <begin position="662"/>
        <end position="674"/>
    </location>
</feature>
<feature type="compositionally biased region" description="Gly residues" evidence="18">
    <location>
        <begin position="22"/>
        <end position="32"/>
    </location>
</feature>
<evidence type="ECO:0000256" key="16">
    <source>
        <dbReference type="ARBA" id="ARBA00034103"/>
    </source>
</evidence>
<keyword evidence="9" id="KW-0732">Signal</keyword>
<evidence type="ECO:0000256" key="5">
    <source>
        <dbReference type="ARBA" id="ARBA00020419"/>
    </source>
</evidence>
<evidence type="ECO:0000256" key="1">
    <source>
        <dbReference type="ARBA" id="ARBA00004202"/>
    </source>
</evidence>
<evidence type="ECO:0000256" key="18">
    <source>
        <dbReference type="SAM" id="MobiDB-lite"/>
    </source>
</evidence>